<organism evidence="1 2">
    <name type="scientific">Ruegeria atlantica</name>
    <dbReference type="NCBI Taxonomy" id="81569"/>
    <lineage>
        <taxon>Bacteria</taxon>
        <taxon>Pseudomonadati</taxon>
        <taxon>Pseudomonadota</taxon>
        <taxon>Alphaproteobacteria</taxon>
        <taxon>Rhodobacterales</taxon>
        <taxon>Roseobacteraceae</taxon>
        <taxon>Ruegeria</taxon>
    </lineage>
</organism>
<sequence length="206" mass="24251">MGGIGSGRHWHWGAKNTTSDYRSIDARRWAREGFLTPGRRFSWQWSIEGKKVASIDVLAEHGCVRLIYRSRDHGDEWESLDYPVRLLSQPCHYGGHRYWFACPARGCGRRVAKLYGGRIFACRHCHQLAYPSQRETTFQRNQRRADKIRERLGWLNDPDLMEGTKPKGMHWRTYYRLVAELEHWEEMSNKSLLRYLGRLAVNLKAT</sequence>
<name>A0ABX1WEW0_9RHOB</name>
<reference evidence="1 2" key="1">
    <citation type="submission" date="2019-12" db="EMBL/GenBank/DDBJ databases">
        <title>Ruegeria JWLKs population differentiation of coral mucus and skeleton niches.</title>
        <authorList>
            <person name="Luo D."/>
        </authorList>
    </citation>
    <scope>NUCLEOTIDE SEQUENCE [LARGE SCALE GENOMIC DNA]</scope>
    <source>
        <strain evidence="1 2">HKCCD6238</strain>
    </source>
</reference>
<protein>
    <submittedName>
        <fullName evidence="1">Uncharacterized protein</fullName>
    </submittedName>
</protein>
<accession>A0ABX1WEW0</accession>
<dbReference type="Proteomes" id="UP000599383">
    <property type="component" value="Unassembled WGS sequence"/>
</dbReference>
<evidence type="ECO:0000313" key="1">
    <source>
        <dbReference type="EMBL" id="NOD31849.1"/>
    </source>
</evidence>
<dbReference type="RefSeq" id="WP_171116949.1">
    <property type="nucleotide sequence ID" value="NZ_WVQY01000006.1"/>
</dbReference>
<proteinExistence type="predicted"/>
<keyword evidence="2" id="KW-1185">Reference proteome</keyword>
<gene>
    <name evidence="1" type="ORF">GS617_16380</name>
</gene>
<dbReference type="EMBL" id="WVQY01000006">
    <property type="protein sequence ID" value="NOD31849.1"/>
    <property type="molecule type" value="Genomic_DNA"/>
</dbReference>
<comment type="caution">
    <text evidence="1">The sequence shown here is derived from an EMBL/GenBank/DDBJ whole genome shotgun (WGS) entry which is preliminary data.</text>
</comment>
<evidence type="ECO:0000313" key="2">
    <source>
        <dbReference type="Proteomes" id="UP000599383"/>
    </source>
</evidence>